<reference evidence="1 2" key="1">
    <citation type="submission" date="2022-10" db="EMBL/GenBank/DDBJ databases">
        <title>Defluviimonas sp. nov., isolated from ocean surface sediments.</title>
        <authorList>
            <person name="He W."/>
            <person name="Wang L."/>
            <person name="Zhang D.-F."/>
        </authorList>
    </citation>
    <scope>NUCLEOTIDE SEQUENCE [LARGE SCALE GENOMIC DNA]</scope>
    <source>
        <strain evidence="1 2">WL0050</strain>
    </source>
</reference>
<accession>A0ABT2ZND5</accession>
<dbReference type="Proteomes" id="UP001652564">
    <property type="component" value="Unassembled WGS sequence"/>
</dbReference>
<evidence type="ECO:0000313" key="2">
    <source>
        <dbReference type="Proteomes" id="UP001652564"/>
    </source>
</evidence>
<name>A0ABT2ZND5_9RHOB</name>
<dbReference type="RefSeq" id="WP_263739824.1">
    <property type="nucleotide sequence ID" value="NZ_JAOWKZ010000002.1"/>
</dbReference>
<organism evidence="1 2">
    <name type="scientific">Albidovulum litorale</name>
    <dbReference type="NCBI Taxonomy" id="2984134"/>
    <lineage>
        <taxon>Bacteria</taxon>
        <taxon>Pseudomonadati</taxon>
        <taxon>Pseudomonadota</taxon>
        <taxon>Alphaproteobacteria</taxon>
        <taxon>Rhodobacterales</taxon>
        <taxon>Paracoccaceae</taxon>
        <taxon>Albidovulum</taxon>
    </lineage>
</organism>
<sequence length="51" mass="5632">MDAKVFRVEGKADIQTPDSSVDVNLIHGVEIGRLLRLRSHSAALANRKFKA</sequence>
<keyword evidence="2" id="KW-1185">Reference proteome</keyword>
<proteinExistence type="predicted"/>
<dbReference type="EMBL" id="JAOWKZ010000002">
    <property type="protein sequence ID" value="MCV2872645.1"/>
    <property type="molecule type" value="Genomic_DNA"/>
</dbReference>
<gene>
    <name evidence="1" type="ORF">OEZ71_10100</name>
</gene>
<protein>
    <submittedName>
        <fullName evidence="1">Uncharacterized protein</fullName>
    </submittedName>
</protein>
<evidence type="ECO:0000313" key="1">
    <source>
        <dbReference type="EMBL" id="MCV2872645.1"/>
    </source>
</evidence>
<comment type="caution">
    <text evidence="1">The sequence shown here is derived from an EMBL/GenBank/DDBJ whole genome shotgun (WGS) entry which is preliminary data.</text>
</comment>